<keyword evidence="2" id="KW-1185">Reference proteome</keyword>
<comment type="caution">
    <text evidence="1">The sequence shown here is derived from an EMBL/GenBank/DDBJ whole genome shotgun (WGS) entry which is preliminary data.</text>
</comment>
<sequence>MRTSPIILLVGRHCFDVFMTKLRSDPLIKLRKVEFRFNFLVFKQRPSFYVAYDSSTLEVKHVVLYTYHGSRFFTGSFAREAAHADLMWNIAATLASVPIARPLHIQKVAHRAKPRPDIGYSNLKKATEANRLKGHPGAKRSAELQRKLGYPILRKAKEANRLKGYPGAKRSAELQRKLGFPSLKKANIANRLKGHPGAKRSLEIQRKLGYPNLKKANITNRLMGHPGAKRSLEIQRKLGYPNLKKANIVNSLMGHPGLQKAQKKNRELGWPGAKKSLEIQRALGYPSLKKAWKRNRELGHPGLKKSIERQRKLGFPNLKKANIVNRLMGYPGSKKSVEIQRKLGFPNLKKATEASRLKGFPGLKKAQQKNRELGWPGAKKSLEIQRALGYPSLKKAQKRSCELGHPGLKAATEANILRGKESNEQKLYTLLKSKAVEYLLSHGLDFYTEERAGDIYDYFAKIHGYPRTWSRLSKREKSAYPKRLRSFHQNLTMWQESPDSFFNLSSTKKWRGLHSSAVWYDEKKAPFGLQYNDEQGPSNADQMEHEGFHCAVSIFWEKGFGGTNAHRKKFERFLMQVRRFFQDPLQVSVSNKHIEVSANNRLRPTGLRQRPEMEWVDTILEGGQVWRREIFV</sequence>
<name>A0A9P4X9M9_9HYPO</name>
<gene>
    <name evidence="1" type="ORF">CFAM422_008565</name>
</gene>
<accession>A0A9P4X9M9</accession>
<protein>
    <submittedName>
        <fullName evidence="1">Uncharacterized protein</fullName>
    </submittedName>
</protein>
<proteinExistence type="predicted"/>
<dbReference type="EMBL" id="QLNT01000015">
    <property type="protein sequence ID" value="KAF3067894.1"/>
    <property type="molecule type" value="Genomic_DNA"/>
</dbReference>
<dbReference type="Proteomes" id="UP000801864">
    <property type="component" value="Unassembled WGS sequence"/>
</dbReference>
<reference evidence="1 2" key="1">
    <citation type="submission" date="2018-06" db="EMBL/GenBank/DDBJ databases">
        <title>Genome analysis of cellulolytic fungus Trichoderma lentiforme CFAM-422.</title>
        <authorList>
            <person name="Steindorff A.S."/>
            <person name="Formighieri E.F."/>
            <person name="Midorikawa G.E.O."/>
            <person name="Tamietti M.S."/>
            <person name="Ramos E.Z."/>
            <person name="Silva A.S."/>
            <person name="Bon E.P.S."/>
            <person name="Mendes T.D."/>
            <person name="Damaso M.C.T."/>
            <person name="Favaro L.C.L."/>
        </authorList>
    </citation>
    <scope>NUCLEOTIDE SEQUENCE [LARGE SCALE GENOMIC DNA]</scope>
    <source>
        <strain evidence="1 2">CFAM-422</strain>
    </source>
</reference>
<organism evidence="1 2">
    <name type="scientific">Trichoderma lentiforme</name>
    <dbReference type="NCBI Taxonomy" id="1567552"/>
    <lineage>
        <taxon>Eukaryota</taxon>
        <taxon>Fungi</taxon>
        <taxon>Dikarya</taxon>
        <taxon>Ascomycota</taxon>
        <taxon>Pezizomycotina</taxon>
        <taxon>Sordariomycetes</taxon>
        <taxon>Hypocreomycetidae</taxon>
        <taxon>Hypocreales</taxon>
        <taxon>Hypocreaceae</taxon>
        <taxon>Trichoderma</taxon>
    </lineage>
</organism>
<dbReference type="AlphaFoldDB" id="A0A9P4X9M9"/>
<evidence type="ECO:0000313" key="1">
    <source>
        <dbReference type="EMBL" id="KAF3067894.1"/>
    </source>
</evidence>
<evidence type="ECO:0000313" key="2">
    <source>
        <dbReference type="Proteomes" id="UP000801864"/>
    </source>
</evidence>